<dbReference type="Proteomes" id="UP000296706">
    <property type="component" value="Chromosome"/>
</dbReference>
<reference evidence="2 3" key="1">
    <citation type="journal article" date="2019" name="Nat. Commun.">
        <title>A new type of DNA phosphorothioation-based antiviral system in archaea.</title>
        <authorList>
            <person name="Xiong L."/>
            <person name="Liu S."/>
            <person name="Chen S."/>
            <person name="Xiao Y."/>
            <person name="Zhu B."/>
            <person name="Gao Y."/>
            <person name="Zhang Y."/>
            <person name="Chen B."/>
            <person name="Luo J."/>
            <person name="Deng Z."/>
            <person name="Chen X."/>
            <person name="Wang L."/>
            <person name="Chen S."/>
        </authorList>
    </citation>
    <scope>NUCLEOTIDE SEQUENCE [LARGE SCALE GENOMIC DNA]</scope>
    <source>
        <strain evidence="2 3">CBA1105</strain>
    </source>
</reference>
<name>A0A4D6H9J8_9EURY</name>
<protein>
    <submittedName>
        <fullName evidence="2">TrmB family transcriptional regulator</fullName>
    </submittedName>
</protein>
<dbReference type="InterPro" id="IPR036390">
    <property type="entry name" value="WH_DNA-bd_sf"/>
</dbReference>
<dbReference type="PANTHER" id="PTHR34293:SF1">
    <property type="entry name" value="HTH-TYPE TRANSCRIPTIONAL REGULATOR TRMBL2"/>
    <property type="match status" value="1"/>
</dbReference>
<dbReference type="InterPro" id="IPR036388">
    <property type="entry name" value="WH-like_DNA-bd_sf"/>
</dbReference>
<dbReference type="Gene3D" id="1.10.10.10">
    <property type="entry name" value="Winged helix-like DNA-binding domain superfamily/Winged helix DNA-binding domain"/>
    <property type="match status" value="1"/>
</dbReference>
<evidence type="ECO:0000259" key="1">
    <source>
        <dbReference type="Pfam" id="PF01978"/>
    </source>
</evidence>
<dbReference type="OrthoDB" id="30795at2157"/>
<dbReference type="PANTHER" id="PTHR34293">
    <property type="entry name" value="HTH-TYPE TRANSCRIPTIONAL REGULATOR TRMBL2"/>
    <property type="match status" value="1"/>
</dbReference>
<evidence type="ECO:0000313" key="2">
    <source>
        <dbReference type="EMBL" id="QCC50470.1"/>
    </source>
</evidence>
<dbReference type="SUPFAM" id="SSF46785">
    <property type="entry name" value="Winged helix' DNA-binding domain"/>
    <property type="match status" value="1"/>
</dbReference>
<dbReference type="AlphaFoldDB" id="A0A4D6H9J8"/>
<dbReference type="Pfam" id="PF01978">
    <property type="entry name" value="TrmB"/>
    <property type="match status" value="1"/>
</dbReference>
<dbReference type="InterPro" id="IPR002831">
    <property type="entry name" value="Tscrpt_reg_TrmB_N"/>
</dbReference>
<gene>
    <name evidence="2" type="ORF">DV733_04105</name>
</gene>
<evidence type="ECO:0000313" key="3">
    <source>
        <dbReference type="Proteomes" id="UP000296706"/>
    </source>
</evidence>
<dbReference type="STRING" id="1457250.GCA_000755225_03120"/>
<dbReference type="InterPro" id="IPR051797">
    <property type="entry name" value="TrmB-like"/>
</dbReference>
<proteinExistence type="predicted"/>
<sequence length="257" mass="28219">MDDTDAVETLTRFGLTTYEARVFLGLQKLGNGTASDVAEVTDVPRSQVYGAAESLEERRLLRALQTRPTVYEPVDIETAETRLLEQFEAAGRELFGYLDDVQRAEDEGGEVSEALWTIRGREQVSQRVAELIGDAEDRVLYGAAREPMYDAQIRAALEGATDDGIVPVVMSTSEPFLDELDEKAVQTIHEPDEHIPPSTSRVLMVDDDTLLLGMVTDRGGGDEREIALWSAETTSAAVLMRLIVELFQTDPISLGGA</sequence>
<dbReference type="EMBL" id="CP031310">
    <property type="protein sequence ID" value="QCC50470.1"/>
    <property type="molecule type" value="Genomic_DNA"/>
</dbReference>
<dbReference type="GeneID" id="39847020"/>
<dbReference type="KEGG" id="hsn:DV733_04105"/>
<feature type="domain" description="Transcription regulator TrmB N-terminal" evidence="1">
    <location>
        <begin position="10"/>
        <end position="77"/>
    </location>
</feature>
<accession>A0A4D6H9J8</accession>
<organism evidence="2 3">
    <name type="scientific">Halapricum salinum</name>
    <dbReference type="NCBI Taxonomy" id="1457250"/>
    <lineage>
        <taxon>Archaea</taxon>
        <taxon>Methanobacteriati</taxon>
        <taxon>Methanobacteriota</taxon>
        <taxon>Stenosarchaea group</taxon>
        <taxon>Halobacteria</taxon>
        <taxon>Halobacteriales</taxon>
        <taxon>Haloarculaceae</taxon>
        <taxon>Halapricum</taxon>
    </lineage>
</organism>
<keyword evidence="3" id="KW-1185">Reference proteome</keyword>
<dbReference type="RefSeq" id="WP_049993916.1">
    <property type="nucleotide sequence ID" value="NZ_CP031310.1"/>
</dbReference>